<dbReference type="EMBL" id="AUXZ01000091">
    <property type="protein sequence ID" value="KZN48472.1"/>
    <property type="molecule type" value="Genomic_DNA"/>
</dbReference>
<name>A0A167D6K1_9GAMM</name>
<proteinExistence type="predicted"/>
<dbReference type="AlphaFoldDB" id="A0A167D6K1"/>
<evidence type="ECO:0000313" key="2">
    <source>
        <dbReference type="Proteomes" id="UP000076503"/>
    </source>
</evidence>
<organism evidence="1 2">
    <name type="scientific">Pseudoalteromonas luteoviolacea H33</name>
    <dbReference type="NCBI Taxonomy" id="1365251"/>
    <lineage>
        <taxon>Bacteria</taxon>
        <taxon>Pseudomonadati</taxon>
        <taxon>Pseudomonadota</taxon>
        <taxon>Gammaproteobacteria</taxon>
        <taxon>Alteromonadales</taxon>
        <taxon>Pseudoalteromonadaceae</taxon>
        <taxon>Pseudoalteromonas</taxon>
    </lineage>
</organism>
<dbReference type="OrthoDB" id="4048724at2"/>
<dbReference type="PATRIC" id="fig|1365251.3.peg.3788"/>
<comment type="caution">
    <text evidence="1">The sequence shown here is derived from an EMBL/GenBank/DDBJ whole genome shotgun (WGS) entry which is preliminary data.</text>
</comment>
<dbReference type="InterPro" id="IPR045617">
    <property type="entry name" value="DUF6445"/>
</dbReference>
<gene>
    <name evidence="1" type="ORF">N476_21610</name>
</gene>
<protein>
    <recommendedName>
        <fullName evidence="3">Prolyl 4-hydroxylase alpha subunit Fe(2+) 2OG dioxygenase domain-containing protein</fullName>
    </recommendedName>
</protein>
<evidence type="ECO:0000313" key="1">
    <source>
        <dbReference type="EMBL" id="KZN48472.1"/>
    </source>
</evidence>
<accession>A0A167D6K1</accession>
<reference evidence="1 2" key="1">
    <citation type="submission" date="2013-07" db="EMBL/GenBank/DDBJ databases">
        <title>Comparative Genomic and Metabolomic Analysis of Twelve Strains of Pseudoalteromonas luteoviolacea.</title>
        <authorList>
            <person name="Vynne N.G."/>
            <person name="Mansson M."/>
            <person name="Gram L."/>
        </authorList>
    </citation>
    <scope>NUCLEOTIDE SEQUENCE [LARGE SCALE GENOMIC DNA]</scope>
    <source>
        <strain evidence="1 2">H33</strain>
    </source>
</reference>
<dbReference type="Pfam" id="PF20043">
    <property type="entry name" value="DUF6445"/>
    <property type="match status" value="1"/>
</dbReference>
<evidence type="ECO:0008006" key="3">
    <source>
        <dbReference type="Google" id="ProtNLM"/>
    </source>
</evidence>
<sequence>MDLIINNKASITTINVPETSECVVIVDDLLVNPESLLDFAQNTAYFHKEGACGTFYPGKRDLMPNFYVAAIEKFVNESIKPIFKTFSSIQLSKSFMSLTTLEPTDLQIQQKMPHVDTGLNDEFASVHYLCGKEHGGTSIYKYLPENKVQFFNNDVAIIKSMIEQVEKHKDEHSGYITGTTSLFEPVIKIEAKVNRLVFYKGNLLHSANLDNPLSYCKDKRKGRLTIASFYKGFD</sequence>
<dbReference type="Proteomes" id="UP000076503">
    <property type="component" value="Unassembled WGS sequence"/>
</dbReference>
<dbReference type="RefSeq" id="WP_063363069.1">
    <property type="nucleotide sequence ID" value="NZ_AUXZ01000091.1"/>
</dbReference>